<dbReference type="PANTHER" id="PTHR23167">
    <property type="entry name" value="CALPONIN HOMOLOGY DOMAIN-CONTAINING PROTEIN DDB_G0272472-RELATED"/>
    <property type="match status" value="1"/>
</dbReference>
<reference evidence="4" key="1">
    <citation type="submission" date="2021-02" db="EMBL/GenBank/DDBJ databases">
        <authorList>
            <person name="Nowell W R."/>
        </authorList>
    </citation>
    <scope>NUCLEOTIDE SEQUENCE</scope>
</reference>
<feature type="coiled-coil region" evidence="1">
    <location>
        <begin position="300"/>
        <end position="327"/>
    </location>
</feature>
<dbReference type="EMBL" id="CAJNON010000446">
    <property type="protein sequence ID" value="CAF1266574.1"/>
    <property type="molecule type" value="Genomic_DNA"/>
</dbReference>
<evidence type="ECO:0000256" key="1">
    <source>
        <dbReference type="SAM" id="Coils"/>
    </source>
</evidence>
<feature type="domain" description="Calponin-homology (CH)" evidence="3">
    <location>
        <begin position="663"/>
        <end position="767"/>
    </location>
</feature>
<keyword evidence="1" id="KW-0175">Coiled coil</keyword>
<evidence type="ECO:0000313" key="4">
    <source>
        <dbReference type="EMBL" id="CAF1266574.1"/>
    </source>
</evidence>
<dbReference type="InterPro" id="IPR001715">
    <property type="entry name" value="CH_dom"/>
</dbReference>
<feature type="region of interest" description="Disordered" evidence="2">
    <location>
        <begin position="570"/>
        <end position="589"/>
    </location>
</feature>
<evidence type="ECO:0000313" key="6">
    <source>
        <dbReference type="Proteomes" id="UP000663891"/>
    </source>
</evidence>
<proteinExistence type="predicted"/>
<name>A0A815B5I2_9BILA</name>
<feature type="compositionally biased region" description="Polar residues" evidence="2">
    <location>
        <begin position="28"/>
        <end position="56"/>
    </location>
</feature>
<protein>
    <recommendedName>
        <fullName evidence="3">Calponin-homology (CH) domain-containing protein</fullName>
    </recommendedName>
</protein>
<dbReference type="Proteomes" id="UP000663891">
    <property type="component" value="Unassembled WGS sequence"/>
</dbReference>
<organism evidence="4 6">
    <name type="scientific">Adineta steineri</name>
    <dbReference type="NCBI Taxonomy" id="433720"/>
    <lineage>
        <taxon>Eukaryota</taxon>
        <taxon>Metazoa</taxon>
        <taxon>Spiralia</taxon>
        <taxon>Gnathifera</taxon>
        <taxon>Rotifera</taxon>
        <taxon>Eurotatoria</taxon>
        <taxon>Bdelloidea</taxon>
        <taxon>Adinetida</taxon>
        <taxon>Adinetidae</taxon>
        <taxon>Adineta</taxon>
    </lineage>
</organism>
<dbReference type="InterPro" id="IPR050540">
    <property type="entry name" value="F-actin_Monoox_Mical"/>
</dbReference>
<dbReference type="Pfam" id="PF00307">
    <property type="entry name" value="CH"/>
    <property type="match status" value="1"/>
</dbReference>
<dbReference type="Gene3D" id="1.10.418.10">
    <property type="entry name" value="Calponin-like domain"/>
    <property type="match status" value="1"/>
</dbReference>
<dbReference type="InterPro" id="IPR036872">
    <property type="entry name" value="CH_dom_sf"/>
</dbReference>
<sequence length="822" mass="95808">MRLFRRFRKQNPPTSPPPPLQTVVINRAPNSPSTTSYTEPNNSTIKSTNFSQSVPISRSEIRHKSEIEVEVKQQQPLKNTFSNNISPVSTSSYPPVIRPIGITNNRTRQLFFDENSSSTHYQIPKHRIQTNSIQTQTPLLHQNDYHIQQLKTLNDETLLKNEKIHVLLRELTDCQAIIKQQEQQLVNGKKDRDQLCCIIDERTNELRNLKQKYEQLEQMIRNEQEHSNDEKKLLSLLQESQEERDKLINQQRQTYEHIYKLEDQIKYYESDAGKMRDHVLCSKIKLDKKFEDNDYLSNELTNMKKFCDRLEQENQKLKLQIDFERKKNEECMKSKTLIDIELQSSLEKIRSQRYEYETKLTTLDESLKYSQKQYQNLQQNQHLIEDKHEKEIHQCKHHIHELEIKIEEVIKDKALISIRCGELIEENRKLEKALNDKEDDYEEKINCYKEKNTYLSTQIEDIEKKLSETKKQLEIITMEKDETLADMLIAVRVASELRYDAEDRLNKANDDLKRVTDHIEQERAINKAVQRKQIQLVVPNRNSNEHSDFGHVKIKEMIRTLEANSRNNPINILNTHNDSPIRQRPVSQPCTRTETNAILINHNHRQFDTSTDDAKILSSTKNISPLLNSSQRSDTSVRSITNEQYDEMKSIVEAVFARMPGSVCKRDALLKWCVEKLANYGISITNFSNSWIDGIAFCSLLHSYLPDRVDLEIIKKETKKKRFEIAFNIASSVGIVSVLDVDEMCSSEWPDWERVMYYVALIFRHFEGSASLEPISPILPIPQASSSPLSPTFSNTSSPSLCVSLRSSNTIPTKFCSPLQTV</sequence>
<comment type="caution">
    <text evidence="4">The sequence shown here is derived from an EMBL/GenBank/DDBJ whole genome shotgun (WGS) entry which is preliminary data.</text>
</comment>
<evidence type="ECO:0000259" key="3">
    <source>
        <dbReference type="PROSITE" id="PS50021"/>
    </source>
</evidence>
<dbReference type="PANTHER" id="PTHR23167:SF69">
    <property type="entry name" value="FI18193P1"/>
    <property type="match status" value="1"/>
</dbReference>
<feature type="coiled-coil region" evidence="1">
    <location>
        <begin position="420"/>
        <end position="479"/>
    </location>
</feature>
<dbReference type="AlphaFoldDB" id="A0A815B5I2"/>
<dbReference type="SUPFAM" id="SSF47576">
    <property type="entry name" value="Calponin-homology domain, CH-domain"/>
    <property type="match status" value="1"/>
</dbReference>
<dbReference type="PROSITE" id="PS50021">
    <property type="entry name" value="CH"/>
    <property type="match status" value="1"/>
</dbReference>
<gene>
    <name evidence="5" type="ORF">JYZ213_LOCUS31388</name>
    <name evidence="4" type="ORF">VCS650_LOCUS29175</name>
</gene>
<evidence type="ECO:0000256" key="2">
    <source>
        <dbReference type="SAM" id="MobiDB-lite"/>
    </source>
</evidence>
<dbReference type="OrthoDB" id="10017054at2759"/>
<feature type="coiled-coil region" evidence="1">
    <location>
        <begin position="199"/>
        <end position="250"/>
    </location>
</feature>
<feature type="region of interest" description="Disordered" evidence="2">
    <location>
        <begin position="1"/>
        <end position="56"/>
    </location>
</feature>
<dbReference type="Proteomes" id="UP000663845">
    <property type="component" value="Unassembled WGS sequence"/>
</dbReference>
<accession>A0A815B5I2</accession>
<dbReference type="SMART" id="SM00033">
    <property type="entry name" value="CH"/>
    <property type="match status" value="1"/>
</dbReference>
<dbReference type="EMBL" id="CAJNOG010000528">
    <property type="protein sequence ID" value="CAF1283881.1"/>
    <property type="molecule type" value="Genomic_DNA"/>
</dbReference>
<evidence type="ECO:0000313" key="5">
    <source>
        <dbReference type="EMBL" id="CAF1283881.1"/>
    </source>
</evidence>